<evidence type="ECO:0000313" key="1">
    <source>
        <dbReference type="EMBL" id="CAI2371650.1"/>
    </source>
</evidence>
<accession>A0AAD1XEF9</accession>
<name>A0AAD1XEF9_EUPCR</name>
<dbReference type="AlphaFoldDB" id="A0AAD1XEF9"/>
<comment type="caution">
    <text evidence="1">The sequence shown here is derived from an EMBL/GenBank/DDBJ whole genome shotgun (WGS) entry which is preliminary data.</text>
</comment>
<dbReference type="EMBL" id="CAMPGE010012897">
    <property type="protein sequence ID" value="CAI2371650.1"/>
    <property type="molecule type" value="Genomic_DNA"/>
</dbReference>
<gene>
    <name evidence="1" type="ORF">ECRASSUSDP1_LOCUS12975</name>
</gene>
<sequence length="207" mass="24331">MSNCSTTKNREAHIIDWIYDQQKILSFQKYDNFLKNNSPAHTKKQSVTSGAQFAKQFKFPKSCMRKSFAIQRPYKGSINELEFNSRMFMDYKNQKLFRKFEPNSQDTTPTQSKIKWKKNKGRFNIEKEKDRLLSEIKKGKEELKLVNIDISPKREHNTEGKLPKVQPKVKQVLNNMEHNDSRLYSLKVKSTRKNKAVIANLALSRNV</sequence>
<evidence type="ECO:0000313" key="2">
    <source>
        <dbReference type="Proteomes" id="UP001295684"/>
    </source>
</evidence>
<dbReference type="Proteomes" id="UP001295684">
    <property type="component" value="Unassembled WGS sequence"/>
</dbReference>
<protein>
    <submittedName>
        <fullName evidence="1">Uncharacterized protein</fullName>
    </submittedName>
</protein>
<keyword evidence="2" id="KW-1185">Reference proteome</keyword>
<proteinExistence type="predicted"/>
<reference evidence="1" key="1">
    <citation type="submission" date="2023-07" db="EMBL/GenBank/DDBJ databases">
        <authorList>
            <consortium name="AG Swart"/>
            <person name="Singh M."/>
            <person name="Singh A."/>
            <person name="Seah K."/>
            <person name="Emmerich C."/>
        </authorList>
    </citation>
    <scope>NUCLEOTIDE SEQUENCE</scope>
    <source>
        <strain evidence="1">DP1</strain>
    </source>
</reference>
<organism evidence="1 2">
    <name type="scientific">Euplotes crassus</name>
    <dbReference type="NCBI Taxonomy" id="5936"/>
    <lineage>
        <taxon>Eukaryota</taxon>
        <taxon>Sar</taxon>
        <taxon>Alveolata</taxon>
        <taxon>Ciliophora</taxon>
        <taxon>Intramacronucleata</taxon>
        <taxon>Spirotrichea</taxon>
        <taxon>Hypotrichia</taxon>
        <taxon>Euplotida</taxon>
        <taxon>Euplotidae</taxon>
        <taxon>Moneuplotes</taxon>
    </lineage>
</organism>